<evidence type="ECO:0000313" key="1">
    <source>
        <dbReference type="EMBL" id="KAK1860844.1"/>
    </source>
</evidence>
<gene>
    <name evidence="1" type="ORF">I4F81_003430</name>
</gene>
<sequence>MGRCGAAMMGAVTLLSLAAAVVAAAPPGTLPTARAAAVAASGATPSTATTAAAAPVPHALQVVMDRLKTEPPSAVPTVPCSYRVVYYVSTRAADGLTGPYRVYSAVTLRKGPWRGVKVELSYRCEGGDAPATPVTCTYVPYRPSVLCGYLPSLPQCTSYPVVEPRATAVLAAVPTYAGFCDSHPAYPPGKA</sequence>
<accession>A0ACC3BT15</accession>
<dbReference type="Proteomes" id="UP000798662">
    <property type="component" value="Chromosome 1"/>
</dbReference>
<keyword evidence="2" id="KW-1185">Reference proteome</keyword>
<comment type="caution">
    <text evidence="1">The sequence shown here is derived from an EMBL/GenBank/DDBJ whole genome shotgun (WGS) entry which is preliminary data.</text>
</comment>
<dbReference type="EMBL" id="CM020618">
    <property type="protein sequence ID" value="KAK1860844.1"/>
    <property type="molecule type" value="Genomic_DNA"/>
</dbReference>
<organism evidence="1 2">
    <name type="scientific">Pyropia yezoensis</name>
    <name type="common">Susabi-nori</name>
    <name type="synonym">Porphyra yezoensis</name>
    <dbReference type="NCBI Taxonomy" id="2788"/>
    <lineage>
        <taxon>Eukaryota</taxon>
        <taxon>Rhodophyta</taxon>
        <taxon>Bangiophyceae</taxon>
        <taxon>Bangiales</taxon>
        <taxon>Bangiaceae</taxon>
        <taxon>Pyropia</taxon>
    </lineage>
</organism>
<reference evidence="1" key="1">
    <citation type="submission" date="2019-11" db="EMBL/GenBank/DDBJ databases">
        <title>Nori genome reveals adaptations in red seaweeds to the harsh intertidal environment.</title>
        <authorList>
            <person name="Wang D."/>
            <person name="Mao Y."/>
        </authorList>
    </citation>
    <scope>NUCLEOTIDE SEQUENCE</scope>
    <source>
        <tissue evidence="1">Gametophyte</tissue>
    </source>
</reference>
<protein>
    <submittedName>
        <fullName evidence="1">Uncharacterized protein</fullName>
    </submittedName>
</protein>
<proteinExistence type="predicted"/>
<name>A0ACC3BT15_PYRYE</name>
<evidence type="ECO:0000313" key="2">
    <source>
        <dbReference type="Proteomes" id="UP000798662"/>
    </source>
</evidence>